<dbReference type="GO" id="GO:0004869">
    <property type="term" value="F:cysteine-type endopeptidase inhibitor activity"/>
    <property type="evidence" value="ECO:0007669"/>
    <property type="project" value="UniProtKB-KW"/>
</dbReference>
<dbReference type="InterPro" id="IPR025661">
    <property type="entry name" value="Pept_asp_AS"/>
</dbReference>
<dbReference type="GO" id="GO:0006508">
    <property type="term" value="P:proteolysis"/>
    <property type="evidence" value="ECO:0007669"/>
    <property type="project" value="UniProtKB-KW"/>
</dbReference>
<evidence type="ECO:0000256" key="2">
    <source>
        <dbReference type="ARBA" id="ARBA00022670"/>
    </source>
</evidence>
<dbReference type="Pfam" id="PF08246">
    <property type="entry name" value="Inhibitor_I29"/>
    <property type="match status" value="1"/>
</dbReference>
<dbReference type="CDD" id="cd02248">
    <property type="entry name" value="Peptidase_C1A"/>
    <property type="match status" value="1"/>
</dbReference>
<dbReference type="InterPro" id="IPR013201">
    <property type="entry name" value="Prot_inhib_I29"/>
</dbReference>
<dbReference type="Gene3D" id="3.10.450.10">
    <property type="match status" value="1"/>
</dbReference>
<dbReference type="Gene3D" id="3.90.70.10">
    <property type="entry name" value="Cysteine proteinases"/>
    <property type="match status" value="1"/>
</dbReference>
<evidence type="ECO:0000259" key="11">
    <source>
        <dbReference type="SMART" id="SM00848"/>
    </source>
</evidence>
<dbReference type="Proteomes" id="UP000325081">
    <property type="component" value="Unassembled WGS sequence"/>
</dbReference>
<evidence type="ECO:0000256" key="1">
    <source>
        <dbReference type="ARBA" id="ARBA00008455"/>
    </source>
</evidence>
<sequence length="440" mass="49487">MGNVSHFVNLCITHLILVSLALAEGQKCREPELFGCRQDIELNDKELVRRVNFAIAEHNKKAGKNLILVKVIIGMKQPETNNDYKFLISTKDGTNVNANREFYIANVYAKCPKKGGLGFEYSANEVEDLRSLYGRWRAYYKLDEPTNDRFPAFRENVLRIHRFNQLDEPYKLGLNQFSDLTAQEFAALHRCQPGPRQPLEEEFGQEHDISDLPTSVDWRAKGAVTYVKNQLNCRSCWAFSAVGAVEGINFLQTRRLVSLSAQELVDCDKHNSGCRGGSEVRAFDFIRDRGITSERVYPYVGKQRICNSTKVKSPVVKITGYKRIPPNNEKALMKAVAQQPVSAAIAADNDFGHYKTGIYTGNCTTDLDHAVTVVGYGTTKQGIKYWIVKNSWGGSWGESGYIRMARDVKYKSGMCGIAMEASYPMTNVLSAISHDHGHEM</sequence>
<keyword evidence="3" id="KW-0646">Protease inhibitor</keyword>
<dbReference type="InterPro" id="IPR000010">
    <property type="entry name" value="Cystatin_dom"/>
</dbReference>
<dbReference type="PROSITE" id="PS00639">
    <property type="entry name" value="THIOL_PROTEASE_HIS"/>
    <property type="match status" value="1"/>
</dbReference>
<evidence type="ECO:0000256" key="9">
    <source>
        <dbReference type="SAM" id="SignalP"/>
    </source>
</evidence>
<dbReference type="Pfam" id="PF16845">
    <property type="entry name" value="SQAPI"/>
    <property type="match status" value="1"/>
</dbReference>
<evidence type="ECO:0000259" key="10">
    <source>
        <dbReference type="SMART" id="SM00645"/>
    </source>
</evidence>
<feature type="domain" description="Cathepsin propeptide inhibitor" evidence="11">
    <location>
        <begin position="133"/>
        <end position="185"/>
    </location>
</feature>
<comment type="similarity">
    <text evidence="1">Belongs to the peptidase C1 family.</text>
</comment>
<dbReference type="SMART" id="SM00645">
    <property type="entry name" value="Pept_C1"/>
    <property type="match status" value="1"/>
</dbReference>
<dbReference type="AlphaFoldDB" id="A0A5A7RHQ0"/>
<keyword evidence="4" id="KW-0789">Thiol protease inhibitor</keyword>
<dbReference type="CDD" id="cd00042">
    <property type="entry name" value="CY"/>
    <property type="match status" value="1"/>
</dbReference>
<evidence type="ECO:0000256" key="3">
    <source>
        <dbReference type="ARBA" id="ARBA00022690"/>
    </source>
</evidence>
<evidence type="ECO:0000256" key="7">
    <source>
        <dbReference type="ARBA" id="ARBA00022807"/>
    </source>
</evidence>
<dbReference type="EMBL" id="BKCP01012737">
    <property type="protein sequence ID" value="GER56747.1"/>
    <property type="molecule type" value="Genomic_DNA"/>
</dbReference>
<feature type="signal peptide" evidence="9">
    <location>
        <begin position="1"/>
        <end position="25"/>
    </location>
</feature>
<dbReference type="InterPro" id="IPR013128">
    <property type="entry name" value="Peptidase_C1A"/>
</dbReference>
<dbReference type="PROSITE" id="PS00640">
    <property type="entry name" value="THIOL_PROTEASE_ASN"/>
    <property type="match status" value="1"/>
</dbReference>
<feature type="chain" id="PRO_5022810943" evidence="9">
    <location>
        <begin position="26"/>
        <end position="440"/>
    </location>
</feature>
<protein>
    <submittedName>
        <fullName evidence="12">Cysteine proteinases superfamily protein</fullName>
    </submittedName>
</protein>
<reference evidence="13" key="1">
    <citation type="journal article" date="2019" name="Curr. Biol.">
        <title>Genome Sequence of Striga asiatica Provides Insight into the Evolution of Plant Parasitism.</title>
        <authorList>
            <person name="Yoshida S."/>
            <person name="Kim S."/>
            <person name="Wafula E.K."/>
            <person name="Tanskanen J."/>
            <person name="Kim Y.M."/>
            <person name="Honaas L."/>
            <person name="Yang Z."/>
            <person name="Spallek T."/>
            <person name="Conn C.E."/>
            <person name="Ichihashi Y."/>
            <person name="Cheong K."/>
            <person name="Cui S."/>
            <person name="Der J.P."/>
            <person name="Gundlach H."/>
            <person name="Jiao Y."/>
            <person name="Hori C."/>
            <person name="Ishida J.K."/>
            <person name="Kasahara H."/>
            <person name="Kiba T."/>
            <person name="Kim M.S."/>
            <person name="Koo N."/>
            <person name="Laohavisit A."/>
            <person name="Lee Y.H."/>
            <person name="Lumba S."/>
            <person name="McCourt P."/>
            <person name="Mortimer J.C."/>
            <person name="Mutuku J.M."/>
            <person name="Nomura T."/>
            <person name="Sasaki-Sekimoto Y."/>
            <person name="Seto Y."/>
            <person name="Wang Y."/>
            <person name="Wakatake T."/>
            <person name="Sakakibara H."/>
            <person name="Demura T."/>
            <person name="Yamaguchi S."/>
            <person name="Yoneyama K."/>
            <person name="Manabe R.I."/>
            <person name="Nelson D.C."/>
            <person name="Schulman A.H."/>
            <person name="Timko M.P."/>
            <person name="dePamphilis C.W."/>
            <person name="Choi D."/>
            <person name="Shirasu K."/>
        </authorList>
    </citation>
    <scope>NUCLEOTIDE SEQUENCE [LARGE SCALE GENOMIC DNA]</scope>
    <source>
        <strain evidence="13">cv. UVA1</strain>
    </source>
</reference>
<dbReference type="OrthoDB" id="10253408at2759"/>
<evidence type="ECO:0000256" key="4">
    <source>
        <dbReference type="ARBA" id="ARBA00022704"/>
    </source>
</evidence>
<dbReference type="InterPro" id="IPR025660">
    <property type="entry name" value="Pept_his_AS"/>
</dbReference>
<evidence type="ECO:0000256" key="5">
    <source>
        <dbReference type="ARBA" id="ARBA00022729"/>
    </source>
</evidence>
<accession>A0A5A7RHQ0</accession>
<keyword evidence="5 9" id="KW-0732">Signal</keyword>
<dbReference type="SUPFAM" id="SSF54403">
    <property type="entry name" value="Cystatin/monellin"/>
    <property type="match status" value="1"/>
</dbReference>
<dbReference type="InterPro" id="IPR038765">
    <property type="entry name" value="Papain-like_cys_pep_sf"/>
</dbReference>
<keyword evidence="13" id="KW-1185">Reference proteome</keyword>
<keyword evidence="2" id="KW-0645">Protease</keyword>
<comment type="caution">
    <text evidence="12">The sequence shown here is derived from an EMBL/GenBank/DDBJ whole genome shotgun (WGS) entry which is preliminary data.</text>
</comment>
<keyword evidence="6" id="KW-0378">Hydrolase</keyword>
<dbReference type="PANTHER" id="PTHR12411">
    <property type="entry name" value="CYSTEINE PROTEASE FAMILY C1-RELATED"/>
    <property type="match status" value="1"/>
</dbReference>
<dbReference type="Pfam" id="PF00112">
    <property type="entry name" value="Peptidase_C1"/>
    <property type="match status" value="1"/>
</dbReference>
<gene>
    <name evidence="12" type="ORF">STAS_34483</name>
</gene>
<dbReference type="SUPFAM" id="SSF54001">
    <property type="entry name" value="Cysteine proteinases"/>
    <property type="match status" value="1"/>
</dbReference>
<dbReference type="FunFam" id="3.90.70.10:FF:000067">
    <property type="entry name" value="Senescence-specific cysteine protease"/>
    <property type="match status" value="1"/>
</dbReference>
<organism evidence="12 13">
    <name type="scientific">Striga asiatica</name>
    <name type="common">Asiatic witchweed</name>
    <name type="synonym">Buchnera asiatica</name>
    <dbReference type="NCBI Taxonomy" id="4170"/>
    <lineage>
        <taxon>Eukaryota</taxon>
        <taxon>Viridiplantae</taxon>
        <taxon>Streptophyta</taxon>
        <taxon>Embryophyta</taxon>
        <taxon>Tracheophyta</taxon>
        <taxon>Spermatophyta</taxon>
        <taxon>Magnoliopsida</taxon>
        <taxon>eudicotyledons</taxon>
        <taxon>Gunneridae</taxon>
        <taxon>Pentapetalae</taxon>
        <taxon>asterids</taxon>
        <taxon>lamiids</taxon>
        <taxon>Lamiales</taxon>
        <taxon>Orobanchaceae</taxon>
        <taxon>Buchnereae</taxon>
        <taxon>Striga</taxon>
    </lineage>
</organism>
<dbReference type="InterPro" id="IPR000668">
    <property type="entry name" value="Peptidase_C1A_C"/>
</dbReference>
<dbReference type="PRINTS" id="PR00705">
    <property type="entry name" value="PAPAIN"/>
</dbReference>
<feature type="domain" description="Peptidase C1A papain C-terminal" evidence="10">
    <location>
        <begin position="212"/>
        <end position="425"/>
    </location>
</feature>
<evidence type="ECO:0000313" key="13">
    <source>
        <dbReference type="Proteomes" id="UP000325081"/>
    </source>
</evidence>
<evidence type="ECO:0000256" key="8">
    <source>
        <dbReference type="ARBA" id="ARBA00023157"/>
    </source>
</evidence>
<keyword evidence="8" id="KW-1015">Disulfide bond</keyword>
<evidence type="ECO:0000256" key="6">
    <source>
        <dbReference type="ARBA" id="ARBA00022801"/>
    </source>
</evidence>
<dbReference type="GO" id="GO:0008234">
    <property type="term" value="F:cysteine-type peptidase activity"/>
    <property type="evidence" value="ECO:0007669"/>
    <property type="project" value="UniProtKB-KW"/>
</dbReference>
<proteinExistence type="inferred from homology"/>
<keyword evidence="7" id="KW-0788">Thiol protease</keyword>
<dbReference type="InterPro" id="IPR046350">
    <property type="entry name" value="Cystatin_sf"/>
</dbReference>
<dbReference type="InterPro" id="IPR039417">
    <property type="entry name" value="Peptidase_C1A_papain-like"/>
</dbReference>
<name>A0A5A7RHQ0_STRAF</name>
<dbReference type="SMART" id="SM00848">
    <property type="entry name" value="Inhibitor_I29"/>
    <property type="match status" value="1"/>
</dbReference>
<evidence type="ECO:0000313" key="12">
    <source>
        <dbReference type="EMBL" id="GER56747.1"/>
    </source>
</evidence>